<evidence type="ECO:0000256" key="1">
    <source>
        <dbReference type="SAM" id="MobiDB-lite"/>
    </source>
</evidence>
<evidence type="ECO:0000313" key="2">
    <source>
        <dbReference type="Proteomes" id="UP001652642"/>
    </source>
</evidence>
<dbReference type="GeneID" id="140702272"/>
<reference evidence="3" key="1">
    <citation type="submission" date="2025-08" db="UniProtKB">
        <authorList>
            <consortium name="RefSeq"/>
        </authorList>
    </citation>
    <scope>IDENTIFICATION</scope>
</reference>
<dbReference type="RefSeq" id="XP_072837278.1">
    <property type="nucleotide sequence ID" value="XM_072981177.1"/>
</dbReference>
<sequence length="203" mass="22306">MKVMKEGTLDAKQQLNEVAQTSEPTLLGMTPDHPTEKPQLLMPTEVSPSWNSLMVEPPTSRRSSLGVYVENLPSSLESIHSEFEPPTEAQSSPVWTPVSEVSADIEVLGVKKFNLEDSLEELLQNLERFLEASLKSEEPAHLWPRSPWPPATLRWGRRGRTFQQCLCGGRRASGGKGAGGRGRLETFSLPGFDSHFGPGSPSV</sequence>
<feature type="compositionally biased region" description="Gly residues" evidence="1">
    <location>
        <begin position="171"/>
        <end position="181"/>
    </location>
</feature>
<protein>
    <submittedName>
        <fullName evidence="3">Uncharacterized protein isoform X5</fullName>
    </submittedName>
</protein>
<gene>
    <name evidence="3" type="primary">LOC140702272</name>
</gene>
<dbReference type="Proteomes" id="UP001652642">
    <property type="component" value="Chromosome 11"/>
</dbReference>
<accession>A0ABM5EVU5</accession>
<feature type="region of interest" description="Disordered" evidence="1">
    <location>
        <begin position="21"/>
        <end position="42"/>
    </location>
</feature>
<organism evidence="2 3">
    <name type="scientific">Pogona vitticeps</name>
    <name type="common">central bearded dragon</name>
    <dbReference type="NCBI Taxonomy" id="103695"/>
    <lineage>
        <taxon>Eukaryota</taxon>
        <taxon>Metazoa</taxon>
        <taxon>Chordata</taxon>
        <taxon>Craniata</taxon>
        <taxon>Vertebrata</taxon>
        <taxon>Euteleostomi</taxon>
        <taxon>Lepidosauria</taxon>
        <taxon>Squamata</taxon>
        <taxon>Bifurcata</taxon>
        <taxon>Unidentata</taxon>
        <taxon>Episquamata</taxon>
        <taxon>Toxicofera</taxon>
        <taxon>Iguania</taxon>
        <taxon>Acrodonta</taxon>
        <taxon>Agamidae</taxon>
        <taxon>Amphibolurinae</taxon>
        <taxon>Pogona</taxon>
    </lineage>
</organism>
<evidence type="ECO:0000313" key="3">
    <source>
        <dbReference type="RefSeq" id="XP_072837278.1"/>
    </source>
</evidence>
<feature type="region of interest" description="Disordered" evidence="1">
    <location>
        <begin position="171"/>
        <end position="203"/>
    </location>
</feature>
<keyword evidence="2" id="KW-1185">Reference proteome</keyword>
<name>A0ABM5EVU5_9SAUR</name>
<proteinExistence type="predicted"/>